<feature type="signal peptide" evidence="1">
    <location>
        <begin position="1"/>
        <end position="18"/>
    </location>
</feature>
<gene>
    <name evidence="2" type="ORF">GCM10010412_100170</name>
</gene>
<sequence length="509" mass="55259">MAASAVLLCGLSSGASWAEPTLRFTDSFDQAVDKDPTYGLNDSLAARQRGAQRGVTYSRTPGLWYKAPVPRPWYSQVNHSRYPGTLSLWLGTSAVRLDSPVTAGTDGVVTAQVTTDPIPGDTSDGAWASLVLTADPAVSGYVTEAGVSLAVLVRSNGGIQAFTHGRKVLDRPGAATPDERGRYRIRVDARPGAGVATVTVSDVTTEVSLDRAFPAKTWLHLGAYLDSDSDTATFDDLGVSAVAASPARAGSLKHLGYFAARITEALGNHVQEVRGRTTLNWVNISDYARYAPEVLESCAPRSCVVYTGHEFFTGCDQAGSTTCRLYANHRERWQRLADVVRPHLSKVAAFYLKDEAFHRGASYQDVRTSAQVIKEEFPSVPVMMVEAGPKVTSAMRVPPEVDWVGFDWYCRSAAEIEPTLNTLESITAPDQELFLMPQAAPLKACGTKPGYQTDAELADLQWDYVKLAERHPRVTGLMGFGLWVEQTPVSRLPRTIDAHERIAARLLAP</sequence>
<comment type="caution">
    <text evidence="2">The sequence shown here is derived from an EMBL/GenBank/DDBJ whole genome shotgun (WGS) entry which is preliminary data.</text>
</comment>
<evidence type="ECO:0000313" key="3">
    <source>
        <dbReference type="Proteomes" id="UP001501666"/>
    </source>
</evidence>
<protein>
    <submittedName>
        <fullName evidence="2">Uncharacterized protein</fullName>
    </submittedName>
</protein>
<accession>A0ABN3TGP8</accession>
<evidence type="ECO:0000256" key="1">
    <source>
        <dbReference type="SAM" id="SignalP"/>
    </source>
</evidence>
<proteinExistence type="predicted"/>
<keyword evidence="3" id="KW-1185">Reference proteome</keyword>
<dbReference type="EMBL" id="BAAATE010000076">
    <property type="protein sequence ID" value="GAA2702158.1"/>
    <property type="molecule type" value="Genomic_DNA"/>
</dbReference>
<organism evidence="2 3">
    <name type="scientific">Nonomuraea recticatena</name>
    <dbReference type="NCBI Taxonomy" id="46178"/>
    <lineage>
        <taxon>Bacteria</taxon>
        <taxon>Bacillati</taxon>
        <taxon>Actinomycetota</taxon>
        <taxon>Actinomycetes</taxon>
        <taxon>Streptosporangiales</taxon>
        <taxon>Streptosporangiaceae</taxon>
        <taxon>Nonomuraea</taxon>
    </lineage>
</organism>
<feature type="chain" id="PRO_5046178111" evidence="1">
    <location>
        <begin position="19"/>
        <end position="509"/>
    </location>
</feature>
<keyword evidence="1" id="KW-0732">Signal</keyword>
<name>A0ABN3TGP8_9ACTN</name>
<reference evidence="2 3" key="1">
    <citation type="journal article" date="2019" name="Int. J. Syst. Evol. Microbiol.">
        <title>The Global Catalogue of Microorganisms (GCM) 10K type strain sequencing project: providing services to taxonomists for standard genome sequencing and annotation.</title>
        <authorList>
            <consortium name="The Broad Institute Genomics Platform"/>
            <consortium name="The Broad Institute Genome Sequencing Center for Infectious Disease"/>
            <person name="Wu L."/>
            <person name="Ma J."/>
        </authorList>
    </citation>
    <scope>NUCLEOTIDE SEQUENCE [LARGE SCALE GENOMIC DNA]</scope>
    <source>
        <strain evidence="2 3">JCM 6835</strain>
    </source>
</reference>
<dbReference type="Proteomes" id="UP001501666">
    <property type="component" value="Unassembled WGS sequence"/>
</dbReference>
<evidence type="ECO:0000313" key="2">
    <source>
        <dbReference type="EMBL" id="GAA2702158.1"/>
    </source>
</evidence>